<proteinExistence type="predicted"/>
<keyword evidence="2" id="KW-1185">Reference proteome</keyword>
<name>A0A5J4IMS6_9FLAO</name>
<dbReference type="Gene3D" id="2.60.40.3440">
    <property type="match status" value="1"/>
</dbReference>
<evidence type="ECO:0000313" key="2">
    <source>
        <dbReference type="Proteomes" id="UP000326509"/>
    </source>
</evidence>
<dbReference type="PROSITE" id="PS51257">
    <property type="entry name" value="PROKAR_LIPOPROTEIN"/>
    <property type="match status" value="1"/>
</dbReference>
<dbReference type="RefSeq" id="WP_235904634.1">
    <property type="nucleotide sequence ID" value="NZ_BKCG01000001.1"/>
</dbReference>
<dbReference type="EMBL" id="BKCG01000001">
    <property type="protein sequence ID" value="GER58599.1"/>
    <property type="molecule type" value="Genomic_DNA"/>
</dbReference>
<sequence length="460" mass="51656">MKSPHILYPLIFVLLLSIISCNDDEEQQYEGLPITTSADFVVLNQGETLQISVLNNDSNVSESGVLTIETPAHGTAIIDEGANIDSVLDNTILYTANDIFLGETEMFYTICNSATACKTETIKITVQATNAVSVNLALVPYNTLSEYNFFETPLNSLTPVGGVLPYEPISSLFSDYAHKKRFIWLPPNTKATYNGEAEPIEFPVGSVIIKSFFYENVLPSNTQEIIETRLMIRKEEGWTFAEYFWNEDQTEAFLDTEGDGGFKDVTFIENGIERSFTYHMPSGSECFTCHKNNAVNQPIGVKPQNLNGDYLYNDGIQNQLQKWIDIGYLENTLPTNIATVVDYNDVSQSLELRLRSYVDINCASCHRDEGHCNYRPMRFAFDENGDPENLGVCVNPDQFLDGLVDQKLIKPGDPENSVIFARLNTLEENLRMPLLGRRLIHDEGIELLTNYINSLSDSCD</sequence>
<comment type="caution">
    <text evidence="1">The sequence shown here is derived from an EMBL/GenBank/DDBJ whole genome shotgun (WGS) entry which is preliminary data.</text>
</comment>
<dbReference type="SUPFAM" id="SSF48695">
    <property type="entry name" value="Multiheme cytochromes"/>
    <property type="match status" value="1"/>
</dbReference>
<gene>
    <name evidence="1" type="ORF">ULMA_07070</name>
</gene>
<dbReference type="InterPro" id="IPR036280">
    <property type="entry name" value="Multihaem_cyt_sf"/>
</dbReference>
<protein>
    <submittedName>
        <fullName evidence="1">Uncharacterized protein</fullName>
    </submittedName>
</protein>
<reference evidence="1 2" key="1">
    <citation type="submission" date="2019-08" db="EMBL/GenBank/DDBJ databases">
        <title>Draft genome sequence of Ulvibacter marinus type strain NBRC 109484.</title>
        <authorList>
            <person name="Kawano K."/>
            <person name="Ushijima N."/>
            <person name="Kihara M."/>
            <person name="Itoh H."/>
        </authorList>
    </citation>
    <scope>NUCLEOTIDE SEQUENCE [LARGE SCALE GENOMIC DNA]</scope>
    <source>
        <strain evidence="1 2">NBRC 109484</strain>
    </source>
</reference>
<dbReference type="Proteomes" id="UP000326509">
    <property type="component" value="Unassembled WGS sequence"/>
</dbReference>
<evidence type="ECO:0000313" key="1">
    <source>
        <dbReference type="EMBL" id="GER58599.1"/>
    </source>
</evidence>
<dbReference type="AlphaFoldDB" id="A0A5J4IMS6"/>
<dbReference type="Pfam" id="PF17963">
    <property type="entry name" value="Big_9"/>
    <property type="match status" value="1"/>
</dbReference>
<accession>A0A5J4IMS6</accession>
<organism evidence="1 2">
    <name type="scientific">Patiriisocius marinus</name>
    <dbReference type="NCBI Taxonomy" id="1397112"/>
    <lineage>
        <taxon>Bacteria</taxon>
        <taxon>Pseudomonadati</taxon>
        <taxon>Bacteroidota</taxon>
        <taxon>Flavobacteriia</taxon>
        <taxon>Flavobacteriales</taxon>
        <taxon>Flavobacteriaceae</taxon>
        <taxon>Patiriisocius</taxon>
    </lineage>
</organism>